<feature type="transmembrane region" description="Helical" evidence="20">
    <location>
        <begin position="446"/>
        <end position="467"/>
    </location>
</feature>
<dbReference type="GO" id="GO:0022857">
    <property type="term" value="F:transmembrane transporter activity"/>
    <property type="evidence" value="ECO:0007669"/>
    <property type="project" value="InterPro"/>
</dbReference>
<evidence type="ECO:0000256" key="11">
    <source>
        <dbReference type="ARBA" id="ARBA00044903"/>
    </source>
</evidence>
<name>E5AAF2_LEPMJ</name>
<dbReference type="InterPro" id="IPR011701">
    <property type="entry name" value="MFS"/>
</dbReference>
<dbReference type="InParanoid" id="E5AAF2"/>
<evidence type="ECO:0000256" key="3">
    <source>
        <dbReference type="ARBA" id="ARBA00044878"/>
    </source>
</evidence>
<dbReference type="PANTHER" id="PTHR23512:SF12">
    <property type="entry name" value="TRANSPORTER, PUTATIVE (AFU_ORTHOLOGUE AFUA_4G00260)-RELATED"/>
    <property type="match status" value="1"/>
</dbReference>
<comment type="subcellular location">
    <subcellularLocation>
        <location evidence="1">Membrane</location>
        <topology evidence="1">Multi-pass membrane protein</topology>
    </subcellularLocation>
</comment>
<keyword evidence="20" id="KW-1133">Transmembrane helix</keyword>
<dbReference type="InterPro" id="IPR036259">
    <property type="entry name" value="MFS_trans_sf"/>
</dbReference>
<accession>E5AAF2</accession>
<sequence>MRTIGGVFCVDAHVVDRNMELVKSRLRSGMSGVNGKLAVRLNVDARGDVDASQLRIFPATVCQSGTGIRMTNILAMSEVRIGEDFLERSDIALQLGLIVSSNLKTVGIKSLSRDNSLVSSLEYGIEAVEIVTLSLGRPECYPLAQCGPSDPAALPRGFSNQGPVLSQGMNTQPSAERTGSTVTRSQLEQVASTKETVKDVVVAESEAPSTSEHGDLDHSSKIPLKMKLIALLLVTATGFGSHWSSGVTGAMKSTLKKQLHINNAQFSVLEASEDFMKTALILLSGLVTDRIGGASAMLWGNAIYSTGAIFVAAATTVRSYRFMIFGVVVQAFGDIATQVAQYKIFSSWFAPSNGFASTLGFQLGVGKIGSFVGKATANVIAKNTGDFSWVYWTAVFMNLFTNVTTVVYWYFTRWCAKKYTGTYDPATGEKLTESNKKFEVKKVLQLPWPFWSIVGFSLFQTSTAVIFSQNSTELAEKRFNMDAVKAGWYSSMAQYLGFFLVPLIGIFIDLLGNRITLMLVCGLGMLLSMCLAAWGPTYAGTAASFGIYGVAFTFGPTVIIDSIRTSMWHQEVFGSAYAVKIAVNNSMSIIVRIITGVIQDRDNDSYDNVVIVYVVLAAGSVLVAATLFIGSYWTVDLKHLQWTRKQRIAKGDVINERREQFGCGAEGYRNRRVSMSLFIALLFLILGAWAAYFWGVATGNND</sequence>
<gene>
    <name evidence="21" type="ORF">LEMA_P017730.1</name>
</gene>
<comment type="catalytic activity">
    <reaction evidence="6">
        <text>L-lysyl-L-alpha-amino acid(out) = L-lysyl-L-alpha-amino acid(in)</text>
        <dbReference type="Rhea" id="RHEA:79387"/>
        <dbReference type="ChEBI" id="CHEBI:229965"/>
    </reaction>
</comment>
<comment type="catalytic activity">
    <reaction evidence="9">
        <text>L-arginyl-L-alpha-amino acid(out) = L-arginyl-L-alpha-amino acid(in)</text>
        <dbReference type="Rhea" id="RHEA:79371"/>
        <dbReference type="ChEBI" id="CHEBI:84315"/>
    </reaction>
</comment>
<dbReference type="EMBL" id="FP929138">
    <property type="protein sequence ID" value="CBY00643.1"/>
    <property type="molecule type" value="Genomic_DNA"/>
</dbReference>
<reference evidence="22" key="1">
    <citation type="journal article" date="2011" name="Nat. Commun.">
        <title>Effector diversification within compartments of the Leptosphaeria maculans genome affected by Repeat-Induced Point mutations.</title>
        <authorList>
            <person name="Rouxel T."/>
            <person name="Grandaubert J."/>
            <person name="Hane J.K."/>
            <person name="Hoede C."/>
            <person name="van de Wouw A.P."/>
            <person name="Couloux A."/>
            <person name="Dominguez V."/>
            <person name="Anthouard V."/>
            <person name="Bally P."/>
            <person name="Bourras S."/>
            <person name="Cozijnsen A.J."/>
            <person name="Ciuffetti L.M."/>
            <person name="Degrave A."/>
            <person name="Dilmaghani A."/>
            <person name="Duret L."/>
            <person name="Fudal I."/>
            <person name="Goodwin S.B."/>
            <person name="Gout L."/>
            <person name="Glaser N."/>
            <person name="Linglin J."/>
            <person name="Kema G.H.J."/>
            <person name="Lapalu N."/>
            <person name="Lawrence C.B."/>
            <person name="May K."/>
            <person name="Meyer M."/>
            <person name="Ollivier B."/>
            <person name="Poulain J."/>
            <person name="Schoch C.L."/>
            <person name="Simon A."/>
            <person name="Spatafora J.W."/>
            <person name="Stachowiak A."/>
            <person name="Turgeon B.G."/>
            <person name="Tyler B.M."/>
            <person name="Vincent D."/>
            <person name="Weissenbach J."/>
            <person name="Amselem J."/>
            <person name="Quesneville H."/>
            <person name="Oliver R.P."/>
            <person name="Wincker P."/>
            <person name="Balesdent M.-H."/>
            <person name="Howlett B.J."/>
        </authorList>
    </citation>
    <scope>NUCLEOTIDE SEQUENCE [LARGE SCALE GENOMIC DNA]</scope>
    <source>
        <strain evidence="22">JN3 / isolate v23.1.3 / race Av1-4-5-6-7-8</strain>
    </source>
</reference>
<evidence type="ECO:0000256" key="8">
    <source>
        <dbReference type="ARBA" id="ARBA00044898"/>
    </source>
</evidence>
<comment type="catalytic activity">
    <reaction evidence="5">
        <text>L-alpha-aminoacyl-L-histidine(out) = L-alpha-aminoacyl-L-histidine(in)</text>
        <dbReference type="Rhea" id="RHEA:79375"/>
        <dbReference type="ChEBI" id="CHEBI:229967"/>
    </reaction>
</comment>
<keyword evidence="20" id="KW-0812">Transmembrane</keyword>
<dbReference type="InterPro" id="IPR052187">
    <property type="entry name" value="MFSD1"/>
</dbReference>
<feature type="transmembrane region" description="Helical" evidence="20">
    <location>
        <begin position="610"/>
        <end position="635"/>
    </location>
</feature>
<keyword evidence="20" id="KW-0472">Membrane</keyword>
<comment type="catalytic activity">
    <reaction evidence="10">
        <text>L-lysyl-L-lysine(out) = L-lysyl-L-lysine(in)</text>
        <dbReference type="Rhea" id="RHEA:79403"/>
        <dbReference type="ChEBI" id="CHEBI:229956"/>
    </reaction>
</comment>
<evidence type="ECO:0000256" key="12">
    <source>
        <dbReference type="ARBA" id="ARBA00044912"/>
    </source>
</evidence>
<evidence type="ECO:0000256" key="15">
    <source>
        <dbReference type="ARBA" id="ARBA00044985"/>
    </source>
</evidence>
<feature type="transmembrane region" description="Helical" evidence="20">
    <location>
        <begin position="515"/>
        <end position="535"/>
    </location>
</feature>
<evidence type="ECO:0000256" key="17">
    <source>
        <dbReference type="ARBA" id="ARBA00045709"/>
    </source>
</evidence>
<evidence type="ECO:0000256" key="20">
    <source>
        <dbReference type="SAM" id="Phobius"/>
    </source>
</evidence>
<dbReference type="GO" id="GO:0016020">
    <property type="term" value="C:membrane"/>
    <property type="evidence" value="ECO:0007669"/>
    <property type="project" value="UniProtKB-SubCell"/>
</dbReference>
<evidence type="ECO:0000256" key="7">
    <source>
        <dbReference type="ARBA" id="ARBA00044893"/>
    </source>
</evidence>
<evidence type="ECO:0000256" key="19">
    <source>
        <dbReference type="SAM" id="MobiDB-lite"/>
    </source>
</evidence>
<dbReference type="GeneID" id="13291536"/>
<comment type="catalytic activity">
    <reaction evidence="12">
        <text>L-histidyl-L-alpha-amino acid(out) = L-histidyl-L-alpha-amino acid(in)</text>
        <dbReference type="Rhea" id="RHEA:79379"/>
        <dbReference type="ChEBI" id="CHEBI:229964"/>
    </reaction>
</comment>
<evidence type="ECO:0000256" key="13">
    <source>
        <dbReference type="ARBA" id="ARBA00044919"/>
    </source>
</evidence>
<feature type="transmembrane region" description="Helical" evidence="20">
    <location>
        <begin position="389"/>
        <end position="411"/>
    </location>
</feature>
<evidence type="ECO:0000256" key="10">
    <source>
        <dbReference type="ARBA" id="ARBA00044900"/>
    </source>
</evidence>
<dbReference type="Proteomes" id="UP000002668">
    <property type="component" value="Genome"/>
</dbReference>
<evidence type="ECO:0000256" key="6">
    <source>
        <dbReference type="ARBA" id="ARBA00044891"/>
    </source>
</evidence>
<evidence type="ECO:0000256" key="14">
    <source>
        <dbReference type="ARBA" id="ARBA00044924"/>
    </source>
</evidence>
<comment type="function">
    <text evidence="17">Lysosomal dipeptide uniporter that selectively exports lysine, arginine or histidine-containing dipeptides with a net positive charge from the lysosome lumen into the cytosol. Could play a role in a specific type of protein O-glycosylation indirectly regulating macrophages migration and tissue invasion. Also essential for liver homeostasis.</text>
</comment>
<evidence type="ECO:0000256" key="16">
    <source>
        <dbReference type="ARBA" id="ARBA00045018"/>
    </source>
</evidence>
<evidence type="ECO:0000256" key="18">
    <source>
        <dbReference type="ARBA" id="ARBA00046376"/>
    </source>
</evidence>
<comment type="catalytic activity">
    <reaction evidence="3">
        <text>L-histidyl-glycine(out) = L-histidyl-glycine(in)</text>
        <dbReference type="Rhea" id="RHEA:79395"/>
        <dbReference type="ChEBI" id="CHEBI:229957"/>
    </reaction>
</comment>
<comment type="catalytic activity">
    <reaction evidence="8">
        <text>L-aspartyl-L-lysine(out) = L-aspartyl-L-lysine(in)</text>
        <dbReference type="Rhea" id="RHEA:79411"/>
        <dbReference type="ChEBI" id="CHEBI:229953"/>
    </reaction>
</comment>
<evidence type="ECO:0000313" key="22">
    <source>
        <dbReference type="Proteomes" id="UP000002668"/>
    </source>
</evidence>
<evidence type="ECO:0000256" key="9">
    <source>
        <dbReference type="ARBA" id="ARBA00044899"/>
    </source>
</evidence>
<organism evidence="22">
    <name type="scientific">Leptosphaeria maculans (strain JN3 / isolate v23.1.3 / race Av1-4-5-6-7-8)</name>
    <name type="common">Blackleg fungus</name>
    <name type="synonym">Phoma lingam</name>
    <dbReference type="NCBI Taxonomy" id="985895"/>
    <lineage>
        <taxon>Eukaryota</taxon>
        <taxon>Fungi</taxon>
        <taxon>Dikarya</taxon>
        <taxon>Ascomycota</taxon>
        <taxon>Pezizomycotina</taxon>
        <taxon>Dothideomycetes</taxon>
        <taxon>Pleosporomycetidae</taxon>
        <taxon>Pleosporales</taxon>
        <taxon>Pleosporineae</taxon>
        <taxon>Leptosphaeriaceae</taxon>
        <taxon>Plenodomus</taxon>
        <taxon>Plenodomus lingam/Leptosphaeria maculans species complex</taxon>
    </lineage>
</organism>
<dbReference type="Pfam" id="PF07690">
    <property type="entry name" value="MFS_1"/>
    <property type="match status" value="1"/>
</dbReference>
<comment type="catalytic activity">
    <reaction evidence="14">
        <text>L-lysyl-glycine(out) = L-lysyl-glycine(in)</text>
        <dbReference type="Rhea" id="RHEA:79407"/>
        <dbReference type="ChEBI" id="CHEBI:191202"/>
    </reaction>
</comment>
<dbReference type="OMA" id="FSWVYWT"/>
<dbReference type="OrthoDB" id="424834at2759"/>
<evidence type="ECO:0000256" key="1">
    <source>
        <dbReference type="ARBA" id="ARBA00004141"/>
    </source>
</evidence>
<feature type="transmembrane region" description="Helical" evidence="20">
    <location>
        <begin position="541"/>
        <end position="560"/>
    </location>
</feature>
<feature type="transmembrane region" description="Helical" evidence="20">
    <location>
        <begin position="572"/>
        <end position="598"/>
    </location>
</feature>
<comment type="catalytic activity">
    <reaction evidence="4">
        <text>L-alpha-aminoacyl-L-arginine(out) = L-alpha-aminoacyl-L-arginine(in)</text>
        <dbReference type="Rhea" id="RHEA:79367"/>
        <dbReference type="ChEBI" id="CHEBI:229968"/>
    </reaction>
</comment>
<dbReference type="HOGENOM" id="CLU_024516_1_1_1"/>
<comment type="catalytic activity">
    <reaction evidence="2">
        <text>L-lysyl-L-alanine(out) = L-lysyl-L-alanine(in)</text>
        <dbReference type="Rhea" id="RHEA:79399"/>
        <dbReference type="ChEBI" id="CHEBI:229954"/>
    </reaction>
</comment>
<feature type="transmembrane region" description="Helical" evidence="20">
    <location>
        <begin position="487"/>
        <end position="508"/>
    </location>
</feature>
<evidence type="ECO:0000256" key="2">
    <source>
        <dbReference type="ARBA" id="ARBA00044876"/>
    </source>
</evidence>
<keyword evidence="22" id="KW-1185">Reference proteome</keyword>
<dbReference type="Gene3D" id="1.20.1250.20">
    <property type="entry name" value="MFS general substrate transporter like domains"/>
    <property type="match status" value="2"/>
</dbReference>
<evidence type="ECO:0000256" key="4">
    <source>
        <dbReference type="ARBA" id="ARBA00044881"/>
    </source>
</evidence>
<proteinExistence type="predicted"/>
<dbReference type="eggNOG" id="KOG4686">
    <property type="taxonomic scope" value="Eukaryota"/>
</dbReference>
<dbReference type="STRING" id="985895.E5AAF2"/>
<comment type="catalytic activity">
    <reaction evidence="7">
        <text>L-alpha-aminoacyl-L-lysine(out) = L-alpha-aminoacyl-L-lysine(in)</text>
        <dbReference type="Rhea" id="RHEA:79383"/>
        <dbReference type="ChEBI" id="CHEBI:229966"/>
    </reaction>
</comment>
<comment type="catalytic activity">
    <reaction evidence="11">
        <text>L-arginyl-glycine(out) = L-arginyl-glycine(in)</text>
        <dbReference type="Rhea" id="RHEA:79391"/>
        <dbReference type="ChEBI" id="CHEBI:229955"/>
    </reaction>
</comment>
<dbReference type="SUPFAM" id="SSF103473">
    <property type="entry name" value="MFS general substrate transporter"/>
    <property type="match status" value="1"/>
</dbReference>
<evidence type="ECO:0000256" key="5">
    <source>
        <dbReference type="ARBA" id="ARBA00044884"/>
    </source>
</evidence>
<comment type="catalytic activity">
    <reaction evidence="13">
        <text>L-alanyl-L-lysine(out) = L-alanyl-L-lysine(in)</text>
        <dbReference type="Rhea" id="RHEA:79415"/>
        <dbReference type="ChEBI" id="CHEBI:192470"/>
    </reaction>
</comment>
<feature type="transmembrane region" description="Helical" evidence="20">
    <location>
        <begin position="677"/>
        <end position="697"/>
    </location>
</feature>
<protein>
    <recommendedName>
        <fullName evidence="15">Lysosomal dipeptide transporter MFSD1</fullName>
    </recommendedName>
    <alternativeName>
        <fullName evidence="16">Major facilitator superfamily domain-containing protein 1</fullName>
    </alternativeName>
</protein>
<dbReference type="PANTHER" id="PTHR23512">
    <property type="entry name" value="MAJOR FACILITATOR SUPERFAMILY DOMAIN-CONTAINING PROTEIN 1"/>
    <property type="match status" value="1"/>
</dbReference>
<evidence type="ECO:0000313" key="21">
    <source>
        <dbReference type="EMBL" id="CBY00643.1"/>
    </source>
</evidence>
<feature type="region of interest" description="Disordered" evidence="19">
    <location>
        <begin position="167"/>
        <end position="191"/>
    </location>
</feature>
<dbReference type="VEuPathDB" id="FungiDB:LEMA_P017730.1"/>
<dbReference type="AlphaFoldDB" id="E5AAF2"/>
<comment type="subunit">
    <text evidence="18">Homodimer. Interacts with lysosomal protein GLMP (via lumenal domain); the interaction starts while both proteins are still in the endoplasmic reticulum and is required for stabilization of MFSD1 in lysosomes but has no direct effect on its targeting to lysosomes or transporter activity.</text>
</comment>